<dbReference type="SUPFAM" id="SSF56801">
    <property type="entry name" value="Acetyl-CoA synthetase-like"/>
    <property type="match status" value="1"/>
</dbReference>
<reference evidence="2 3" key="1">
    <citation type="journal article" date="2012" name="J. Bacteriol.">
        <title>De Novo Genome Project of Cupriavidus basilensis OR16.</title>
        <authorList>
            <person name="Cserhati M."/>
            <person name="Kriszt B."/>
            <person name="Szoboszlay S."/>
            <person name="Toth A."/>
            <person name="Szabo I."/>
            <person name="Tancsics A."/>
            <person name="Nagy I."/>
            <person name="Horvath B."/>
            <person name="Nagy I."/>
            <person name="Kukolya J."/>
        </authorList>
    </citation>
    <scope>NUCLEOTIDE SEQUENCE [LARGE SCALE GENOMIC DNA]</scope>
    <source>
        <strain evidence="2 3">OR16</strain>
    </source>
</reference>
<feature type="compositionally biased region" description="Basic residues" evidence="1">
    <location>
        <begin position="127"/>
        <end position="141"/>
    </location>
</feature>
<feature type="compositionally biased region" description="Basic residues" evidence="1">
    <location>
        <begin position="169"/>
        <end position="182"/>
    </location>
</feature>
<dbReference type="GO" id="GO:0009366">
    <property type="term" value="C:enterobactin synthetase complex"/>
    <property type="evidence" value="ECO:0007669"/>
    <property type="project" value="TreeGrafter"/>
</dbReference>
<dbReference type="AlphaFoldDB" id="H1SFY8"/>
<dbReference type="Proteomes" id="UP000005808">
    <property type="component" value="Unassembled WGS sequence"/>
</dbReference>
<evidence type="ECO:0000256" key="1">
    <source>
        <dbReference type="SAM" id="MobiDB-lite"/>
    </source>
</evidence>
<feature type="region of interest" description="Disordered" evidence="1">
    <location>
        <begin position="63"/>
        <end position="229"/>
    </location>
</feature>
<dbReference type="Gene3D" id="2.30.38.10">
    <property type="entry name" value="Luciferase, Domain 3"/>
    <property type="match status" value="1"/>
</dbReference>
<dbReference type="GO" id="GO:0005829">
    <property type="term" value="C:cytosol"/>
    <property type="evidence" value="ECO:0007669"/>
    <property type="project" value="TreeGrafter"/>
</dbReference>
<organism evidence="2 3">
    <name type="scientific">Cupriavidus basilensis OR16</name>
    <dbReference type="NCBI Taxonomy" id="1127483"/>
    <lineage>
        <taxon>Bacteria</taxon>
        <taxon>Pseudomonadati</taxon>
        <taxon>Pseudomonadota</taxon>
        <taxon>Betaproteobacteria</taxon>
        <taxon>Burkholderiales</taxon>
        <taxon>Burkholderiaceae</taxon>
        <taxon>Cupriavidus</taxon>
    </lineage>
</organism>
<dbReference type="GO" id="GO:0031177">
    <property type="term" value="F:phosphopantetheine binding"/>
    <property type="evidence" value="ECO:0007669"/>
    <property type="project" value="TreeGrafter"/>
</dbReference>
<dbReference type="EMBL" id="AHJE01000117">
    <property type="protein sequence ID" value="EHP38544.1"/>
    <property type="molecule type" value="Genomic_DNA"/>
</dbReference>
<accession>H1SFY8</accession>
<sequence length="351" mass="37485">MCWTARWRHLPDGVAGELYLGGPALARGYLGRAALTADRFVPDPFSAHGGRFYRTGDRVRRQADGVFRIPRPDRRSGQDPWLPRGTRRSGGATGRAAGRPASRRGGRRDANGHATGRLCRAGGRPANRSRRTAARAGRRAARQYGAGHDRLARRAATDRQRQAGSPRAAKGRRPRCRCRRTAAGRSRNAAGRDLAGPARRAHGGPPRQLLRPGRPFAAGRPASVPHSRRTRHRCAACAAVWRRHAGRTGCRAARAASPCRRSSPAGVGGVCQYPGVSLNDRSQYRGPAGRALCHAGAGPAPCVPRQDGRARHGLLAIADPCAAAPGRVGGPRRAVVLRATAPMVPASFRAR</sequence>
<feature type="compositionally biased region" description="Low complexity" evidence="1">
    <location>
        <begin position="203"/>
        <end position="215"/>
    </location>
</feature>
<dbReference type="GO" id="GO:0047527">
    <property type="term" value="F:2,3-dihydroxybenzoate-serine ligase activity"/>
    <property type="evidence" value="ECO:0007669"/>
    <property type="project" value="TreeGrafter"/>
</dbReference>
<dbReference type="PANTHER" id="PTHR45527">
    <property type="entry name" value="NONRIBOSOMAL PEPTIDE SYNTHETASE"/>
    <property type="match status" value="1"/>
</dbReference>
<proteinExistence type="predicted"/>
<feature type="compositionally biased region" description="Basic and acidic residues" evidence="1">
    <location>
        <begin position="147"/>
        <end position="161"/>
    </location>
</feature>
<dbReference type="GO" id="GO:0009239">
    <property type="term" value="P:enterobactin biosynthetic process"/>
    <property type="evidence" value="ECO:0007669"/>
    <property type="project" value="TreeGrafter"/>
</dbReference>
<comment type="caution">
    <text evidence="2">The sequence shown here is derived from an EMBL/GenBank/DDBJ whole genome shotgun (WGS) entry which is preliminary data.</text>
</comment>
<evidence type="ECO:0000313" key="2">
    <source>
        <dbReference type="EMBL" id="EHP38544.1"/>
    </source>
</evidence>
<protein>
    <submittedName>
        <fullName evidence="2">Non ribosomal peptide synthase</fullName>
    </submittedName>
</protein>
<gene>
    <name evidence="2" type="ORF">OR16_36425</name>
</gene>
<dbReference type="PANTHER" id="PTHR45527:SF1">
    <property type="entry name" value="FATTY ACID SYNTHASE"/>
    <property type="match status" value="1"/>
</dbReference>
<name>H1SFY8_9BURK</name>
<evidence type="ECO:0000313" key="3">
    <source>
        <dbReference type="Proteomes" id="UP000005808"/>
    </source>
</evidence>
<dbReference type="GO" id="GO:0043041">
    <property type="term" value="P:amino acid activation for nonribosomal peptide biosynthetic process"/>
    <property type="evidence" value="ECO:0007669"/>
    <property type="project" value="TreeGrafter"/>
</dbReference>